<comment type="similarity">
    <text evidence="1">Belongs to the serpin family.</text>
</comment>
<evidence type="ECO:0000256" key="1">
    <source>
        <dbReference type="RuleBase" id="RU000411"/>
    </source>
</evidence>
<dbReference type="Pfam" id="PF00079">
    <property type="entry name" value="Serpin"/>
    <property type="match status" value="1"/>
</dbReference>
<dbReference type="Gene3D" id="3.30.497.10">
    <property type="entry name" value="Antithrombin, subunit I, domain 2"/>
    <property type="match status" value="2"/>
</dbReference>
<name>A0ABN3EUU3_9ACTN</name>
<organism evidence="3 4">
    <name type="scientific">Kitasatospora cystarginea</name>
    <dbReference type="NCBI Taxonomy" id="58350"/>
    <lineage>
        <taxon>Bacteria</taxon>
        <taxon>Bacillati</taxon>
        <taxon>Actinomycetota</taxon>
        <taxon>Actinomycetes</taxon>
        <taxon>Kitasatosporales</taxon>
        <taxon>Streptomycetaceae</taxon>
        <taxon>Kitasatospora</taxon>
    </lineage>
</organism>
<evidence type="ECO:0000259" key="2">
    <source>
        <dbReference type="SMART" id="SM00093"/>
    </source>
</evidence>
<dbReference type="EMBL" id="BAAATR010000044">
    <property type="protein sequence ID" value="GAA2272062.1"/>
    <property type="molecule type" value="Genomic_DNA"/>
</dbReference>
<gene>
    <name evidence="3" type="ORF">GCM10010430_67490</name>
</gene>
<reference evidence="3 4" key="1">
    <citation type="journal article" date="2019" name="Int. J. Syst. Evol. Microbiol.">
        <title>The Global Catalogue of Microorganisms (GCM) 10K type strain sequencing project: providing services to taxonomists for standard genome sequencing and annotation.</title>
        <authorList>
            <consortium name="The Broad Institute Genomics Platform"/>
            <consortium name="The Broad Institute Genome Sequencing Center for Infectious Disease"/>
            <person name="Wu L."/>
            <person name="Ma J."/>
        </authorList>
    </citation>
    <scope>NUCLEOTIDE SEQUENCE [LARGE SCALE GENOMIC DNA]</scope>
    <source>
        <strain evidence="3 4">JCM 7356</strain>
    </source>
</reference>
<dbReference type="PANTHER" id="PTHR11461:SF211">
    <property type="entry name" value="GH10112P-RELATED"/>
    <property type="match status" value="1"/>
</dbReference>
<comment type="caution">
    <text evidence="3">The sequence shown here is derived from an EMBL/GenBank/DDBJ whole genome shotgun (WGS) entry which is preliminary data.</text>
</comment>
<dbReference type="PANTHER" id="PTHR11461">
    <property type="entry name" value="SERINE PROTEASE INHIBITOR, SERPIN"/>
    <property type="match status" value="1"/>
</dbReference>
<evidence type="ECO:0000313" key="3">
    <source>
        <dbReference type="EMBL" id="GAA2272062.1"/>
    </source>
</evidence>
<dbReference type="RefSeq" id="WP_344640371.1">
    <property type="nucleotide sequence ID" value="NZ_BAAATR010000044.1"/>
</dbReference>
<accession>A0ABN3EUU3</accession>
<dbReference type="InterPro" id="IPR023796">
    <property type="entry name" value="Serpin_dom"/>
</dbReference>
<dbReference type="Proteomes" id="UP001500305">
    <property type="component" value="Unassembled WGS sequence"/>
</dbReference>
<proteinExistence type="inferred from homology"/>
<feature type="domain" description="Serpin" evidence="2">
    <location>
        <begin position="7"/>
        <end position="388"/>
    </location>
</feature>
<keyword evidence="4" id="KW-1185">Reference proteome</keyword>
<dbReference type="InterPro" id="IPR036186">
    <property type="entry name" value="Serpin_sf"/>
</dbReference>
<dbReference type="SUPFAM" id="SSF56574">
    <property type="entry name" value="Serpins"/>
    <property type="match status" value="2"/>
</dbReference>
<protein>
    <recommendedName>
        <fullName evidence="2">Serpin domain-containing protein</fullName>
    </recommendedName>
</protein>
<dbReference type="InterPro" id="IPR042178">
    <property type="entry name" value="Serpin_sf_1"/>
</dbReference>
<sequence length="399" mass="41563">MITRSTVRAVNALSARWARTFAGDGTAFTALGVWPLLGLLAHGADGDARHELTEAVGVPAERAAEEARPLLAAVDRMPGVRSAVGLWTDLRAPVWPDWLAALPAGTHGGLTGDAAADRAALDAWAAGHTGGEIGSLPVVLDDDTRLVLASALKVRTDWIRPFQSWPGWPADTGPWAELECGVLCRTTQLLDRVGVAETPAGPLTMLQVVGGNGIDVHLVLGAEQAGAGQVLQAAVEVLDRKHPLVPGDRLSLGTPGPGLTLERVPSMNPDPRLHVTAVPFAVNASHDLLAQAGLFGLRTAADTSRGHFPGVSAEPLAVGSAAQNAMATFGPRGFRAAAVTAIDLVAVGVPQYPYRALSADVRFDRPFGFLAVHRTSRLVLTAGWVDRPAIAPVPTPTGD</sequence>
<dbReference type="InterPro" id="IPR000215">
    <property type="entry name" value="Serpin_fam"/>
</dbReference>
<evidence type="ECO:0000313" key="4">
    <source>
        <dbReference type="Proteomes" id="UP001500305"/>
    </source>
</evidence>
<dbReference type="SMART" id="SM00093">
    <property type="entry name" value="SERPIN"/>
    <property type="match status" value="1"/>
</dbReference>